<accession>A0AAD6U1L1</accession>
<organism evidence="3 4">
    <name type="scientific">Mycena belliarum</name>
    <dbReference type="NCBI Taxonomy" id="1033014"/>
    <lineage>
        <taxon>Eukaryota</taxon>
        <taxon>Fungi</taxon>
        <taxon>Dikarya</taxon>
        <taxon>Basidiomycota</taxon>
        <taxon>Agaricomycotina</taxon>
        <taxon>Agaricomycetes</taxon>
        <taxon>Agaricomycetidae</taxon>
        <taxon>Agaricales</taxon>
        <taxon>Marasmiineae</taxon>
        <taxon>Mycenaceae</taxon>
        <taxon>Mycena</taxon>
    </lineage>
</organism>
<evidence type="ECO:0000256" key="1">
    <source>
        <dbReference type="SAM" id="MobiDB-lite"/>
    </source>
</evidence>
<dbReference type="EMBL" id="JARJCN010000048">
    <property type="protein sequence ID" value="KAJ7081761.1"/>
    <property type="molecule type" value="Genomic_DNA"/>
</dbReference>
<name>A0AAD6U1L1_9AGAR</name>
<feature type="transmembrane region" description="Helical" evidence="2">
    <location>
        <begin position="37"/>
        <end position="62"/>
    </location>
</feature>
<comment type="caution">
    <text evidence="3">The sequence shown here is derived from an EMBL/GenBank/DDBJ whole genome shotgun (WGS) entry which is preliminary data.</text>
</comment>
<evidence type="ECO:0000313" key="3">
    <source>
        <dbReference type="EMBL" id="KAJ7081761.1"/>
    </source>
</evidence>
<reference evidence="3" key="1">
    <citation type="submission" date="2023-03" db="EMBL/GenBank/DDBJ databases">
        <title>Massive genome expansion in bonnet fungi (Mycena s.s.) driven by repeated elements and novel gene families across ecological guilds.</title>
        <authorList>
            <consortium name="Lawrence Berkeley National Laboratory"/>
            <person name="Harder C.B."/>
            <person name="Miyauchi S."/>
            <person name="Viragh M."/>
            <person name="Kuo A."/>
            <person name="Thoen E."/>
            <person name="Andreopoulos B."/>
            <person name="Lu D."/>
            <person name="Skrede I."/>
            <person name="Drula E."/>
            <person name="Henrissat B."/>
            <person name="Morin E."/>
            <person name="Kohler A."/>
            <person name="Barry K."/>
            <person name="LaButti K."/>
            <person name="Morin E."/>
            <person name="Salamov A."/>
            <person name="Lipzen A."/>
            <person name="Mereny Z."/>
            <person name="Hegedus B."/>
            <person name="Baldrian P."/>
            <person name="Stursova M."/>
            <person name="Weitz H."/>
            <person name="Taylor A."/>
            <person name="Grigoriev I.V."/>
            <person name="Nagy L.G."/>
            <person name="Martin F."/>
            <person name="Kauserud H."/>
        </authorList>
    </citation>
    <scope>NUCLEOTIDE SEQUENCE</scope>
    <source>
        <strain evidence="3">CBHHK173m</strain>
    </source>
</reference>
<dbReference type="AlphaFoldDB" id="A0AAD6U1L1"/>
<feature type="region of interest" description="Disordered" evidence="1">
    <location>
        <begin position="1"/>
        <end position="32"/>
    </location>
</feature>
<dbReference type="Proteomes" id="UP001222325">
    <property type="component" value="Unassembled WGS sequence"/>
</dbReference>
<keyword evidence="2" id="KW-0472">Membrane</keyword>
<proteinExistence type="predicted"/>
<sequence>MAKYAPLMSGPSDDDAGYEVESKPNFEPSSTSSRYPMLLSVLMALIAIAAAAAFHLNVLSMAPQREALLRPKDVESSFRIARPSPNLDKGHETMRKMRFKFPRMVFPMFIARANAAAPDEVYESGSSVVLSPTDSMIYHWRTNSSWPKCYLTAWVSPAEELDAGHKSYKSGGDVTALEIWNLSSPADRNSLKTMSWNTRPGRVSLLGTVNFTSRSTQNRLGYLDAQELKAPTPRFDCPGDTEITVEVVCASCRLEFEQVFSMPPLGFELMQLA</sequence>
<evidence type="ECO:0000313" key="4">
    <source>
        <dbReference type="Proteomes" id="UP001222325"/>
    </source>
</evidence>
<keyword evidence="2" id="KW-0812">Transmembrane</keyword>
<protein>
    <recommendedName>
        <fullName evidence="5">Ubiquitin 3 binding protein But2 C-terminal domain-containing protein</fullName>
    </recommendedName>
</protein>
<evidence type="ECO:0008006" key="5">
    <source>
        <dbReference type="Google" id="ProtNLM"/>
    </source>
</evidence>
<evidence type="ECO:0000256" key="2">
    <source>
        <dbReference type="SAM" id="Phobius"/>
    </source>
</evidence>
<keyword evidence="2" id="KW-1133">Transmembrane helix</keyword>
<keyword evidence="4" id="KW-1185">Reference proteome</keyword>
<gene>
    <name evidence="3" type="ORF">B0H15DRAFT_853448</name>
</gene>